<evidence type="ECO:0000313" key="4">
    <source>
        <dbReference type="EMBL" id="CAD8097569.1"/>
    </source>
</evidence>
<dbReference type="InterPro" id="IPR050818">
    <property type="entry name" value="KCNH_animal-type"/>
</dbReference>
<evidence type="ECO:0000313" key="5">
    <source>
        <dbReference type="Proteomes" id="UP000692954"/>
    </source>
</evidence>
<dbReference type="PANTHER" id="PTHR10217:SF435">
    <property type="entry name" value="POTASSIUM VOLTAGE-GATED CHANNEL PROTEIN EAG"/>
    <property type="match status" value="1"/>
</dbReference>
<evidence type="ECO:0000256" key="1">
    <source>
        <dbReference type="SAM" id="Coils"/>
    </source>
</evidence>
<dbReference type="Pfam" id="PF07885">
    <property type="entry name" value="Ion_trans_2"/>
    <property type="match status" value="1"/>
</dbReference>
<keyword evidence="2" id="KW-0812">Transmembrane</keyword>
<feature type="transmembrane region" description="Helical" evidence="2">
    <location>
        <begin position="421"/>
        <end position="445"/>
    </location>
</feature>
<evidence type="ECO:0000256" key="2">
    <source>
        <dbReference type="SAM" id="Phobius"/>
    </source>
</evidence>
<protein>
    <recommendedName>
        <fullName evidence="3">Potassium channel domain-containing protein</fullName>
    </recommendedName>
</protein>
<dbReference type="PANTHER" id="PTHR10217">
    <property type="entry name" value="VOLTAGE AND LIGAND GATED POTASSIUM CHANNEL"/>
    <property type="match status" value="1"/>
</dbReference>
<gene>
    <name evidence="4" type="ORF">PSON_ATCC_30995.1.T0680216</name>
</gene>
<feature type="transmembrane region" description="Helical" evidence="2">
    <location>
        <begin position="246"/>
        <end position="268"/>
    </location>
</feature>
<feature type="transmembrane region" description="Helical" evidence="2">
    <location>
        <begin position="389"/>
        <end position="409"/>
    </location>
</feature>
<dbReference type="OrthoDB" id="421226at2759"/>
<keyword evidence="5" id="KW-1185">Reference proteome</keyword>
<dbReference type="Proteomes" id="UP000692954">
    <property type="component" value="Unassembled WGS sequence"/>
</dbReference>
<feature type="coiled-coil region" evidence="1">
    <location>
        <begin position="161"/>
        <end position="188"/>
    </location>
</feature>
<reference evidence="4" key="1">
    <citation type="submission" date="2021-01" db="EMBL/GenBank/DDBJ databases">
        <authorList>
            <consortium name="Genoscope - CEA"/>
            <person name="William W."/>
        </authorList>
    </citation>
    <scope>NUCLEOTIDE SEQUENCE</scope>
</reference>
<evidence type="ECO:0000259" key="3">
    <source>
        <dbReference type="Pfam" id="PF07885"/>
    </source>
</evidence>
<feature type="transmembrane region" description="Helical" evidence="2">
    <location>
        <begin position="288"/>
        <end position="305"/>
    </location>
</feature>
<sequence length="1023" mass="121801">MQFESPGFNFDLEQELKAEQNEDFEQQYLGFCLRSTKRETSINYPHFYSQTQSVKSIEGYDQYNVRKLENIALKKAQKSPQEQSRAPINVPNYKQHSTGSSMMAFFLLKRFLEKLQIKRRMIETLNYTHLNLIGDKASDINVVIQYSKSIQRAGFTLQAMKKLFEMESQIEENKLENLKQLCQNIKKQIIKICQTIINLIPLIQPESLFKIYWDLFAVIFRIILVILIPLEVSFHTQIMFMNSRPLTILICIVLIMDFFIRINTQHYLNGQAIRDRWKLIVLQIKKSFLIDFMSIIVLMIFLLKIPDDTHYDLFTLVTLTQYSYVYEILSKSEQYSYFTRPQRGILGLLKLMATLFYILHLFSCFWFWISSLQIEDSWIDFKDLTNKSWQVQYLEALYFAIVTMLTIGYGDNVPKNSTEKIVTIIFILGACLWFSYSVNFIGGIMNDITQNQVERNQKMRVINKYMNKRNIPYALQHQVKEYLTYRWKEDDEVDLEIEQTLLDQLSDELKEELDRQAHKVFIEKSILLQKFFSQEFRNALFKSIKRKIIPPENTFYIDFNGQHHLCFIEQGHLLYQHKDQKQRSKMNTILGLGEFLCVKEFIVEDPDMELFKAVGYVSLLVLSKQDFLLTLKDYPDDFQKYCQLKDSIVMNVDQEILQKSVYCPACQQFGHTLTFCPFIQHKPNYEVTIKKHQLSKNQQRSQFQRKRKKNVFLALYEKDLLAEFAKAYSYDNQQSITQQLKIFYYNEQDQTDYNMMIDPSASVDIFKVSSLLPQYPPETQTKQIDLLSSVRMDQKPIKESEVDIKGELRQQLNQGRLIRKTTMFPPNNNKQIRKSPTNTFTIKQVQDEDWEENFQIQGFLNNHNDNIVHVYNKLNKQDIEDPIIKKAILQIEPLFWKLNQKVLDDFEAIRNYDYYYQQYNAEKIIDQANKNIHHWQKDIIDKMQKFMLFPFNYILKYLKLRRNRMNQAIIEKGNKFKRIKNKLRMMQLRSQIQQKKISTSSNKIIRFGQIVPQKILSQDSIII</sequence>
<feature type="transmembrane region" description="Helical" evidence="2">
    <location>
        <begin position="349"/>
        <end position="369"/>
    </location>
</feature>
<dbReference type="GO" id="GO:0042391">
    <property type="term" value="P:regulation of membrane potential"/>
    <property type="evidence" value="ECO:0007669"/>
    <property type="project" value="TreeGrafter"/>
</dbReference>
<dbReference type="InterPro" id="IPR013099">
    <property type="entry name" value="K_chnl_dom"/>
</dbReference>
<proteinExistence type="predicted"/>
<keyword evidence="2" id="KW-1133">Transmembrane helix</keyword>
<feature type="domain" description="Potassium channel" evidence="3">
    <location>
        <begin position="369"/>
        <end position="444"/>
    </location>
</feature>
<comment type="caution">
    <text evidence="4">The sequence shown here is derived from an EMBL/GenBank/DDBJ whole genome shotgun (WGS) entry which is preliminary data.</text>
</comment>
<dbReference type="GO" id="GO:0005886">
    <property type="term" value="C:plasma membrane"/>
    <property type="evidence" value="ECO:0007669"/>
    <property type="project" value="TreeGrafter"/>
</dbReference>
<organism evidence="4 5">
    <name type="scientific">Paramecium sonneborni</name>
    <dbReference type="NCBI Taxonomy" id="65129"/>
    <lineage>
        <taxon>Eukaryota</taxon>
        <taxon>Sar</taxon>
        <taxon>Alveolata</taxon>
        <taxon>Ciliophora</taxon>
        <taxon>Intramacronucleata</taxon>
        <taxon>Oligohymenophorea</taxon>
        <taxon>Peniculida</taxon>
        <taxon>Parameciidae</taxon>
        <taxon>Paramecium</taxon>
    </lineage>
</organism>
<keyword evidence="2" id="KW-0472">Membrane</keyword>
<feature type="transmembrane region" description="Helical" evidence="2">
    <location>
        <begin position="211"/>
        <end position="234"/>
    </location>
</feature>
<name>A0A8S1P3H7_9CILI</name>
<accession>A0A8S1P3H7</accession>
<keyword evidence="1" id="KW-0175">Coiled coil</keyword>
<dbReference type="GO" id="GO:0005249">
    <property type="term" value="F:voltage-gated potassium channel activity"/>
    <property type="evidence" value="ECO:0007669"/>
    <property type="project" value="TreeGrafter"/>
</dbReference>
<dbReference type="EMBL" id="CAJJDN010000068">
    <property type="protein sequence ID" value="CAD8097569.1"/>
    <property type="molecule type" value="Genomic_DNA"/>
</dbReference>
<dbReference type="AlphaFoldDB" id="A0A8S1P3H7"/>